<name>A0ABR4BVJ8_9HELO</name>
<comment type="caution">
    <text evidence="1">The sequence shown here is derived from an EMBL/GenBank/DDBJ whole genome shotgun (WGS) entry which is preliminary data.</text>
</comment>
<reference evidence="1 2" key="1">
    <citation type="journal article" date="2024" name="Commun. Biol.">
        <title>Comparative genomic analysis of thermophilic fungi reveals convergent evolutionary adaptations and gene losses.</title>
        <authorList>
            <person name="Steindorff A.S."/>
            <person name="Aguilar-Pontes M.V."/>
            <person name="Robinson A.J."/>
            <person name="Andreopoulos B."/>
            <person name="LaButti K."/>
            <person name="Kuo A."/>
            <person name="Mondo S."/>
            <person name="Riley R."/>
            <person name="Otillar R."/>
            <person name="Haridas S."/>
            <person name="Lipzen A."/>
            <person name="Grimwood J."/>
            <person name="Schmutz J."/>
            <person name="Clum A."/>
            <person name="Reid I.D."/>
            <person name="Moisan M.C."/>
            <person name="Butler G."/>
            <person name="Nguyen T.T.M."/>
            <person name="Dewar K."/>
            <person name="Conant G."/>
            <person name="Drula E."/>
            <person name="Henrissat B."/>
            <person name="Hansel C."/>
            <person name="Singer S."/>
            <person name="Hutchinson M.I."/>
            <person name="de Vries R.P."/>
            <person name="Natvig D.O."/>
            <person name="Powell A.J."/>
            <person name="Tsang A."/>
            <person name="Grigoriev I.V."/>
        </authorList>
    </citation>
    <scope>NUCLEOTIDE SEQUENCE [LARGE SCALE GENOMIC DNA]</scope>
    <source>
        <strain evidence="1 2">CBS 494.80</strain>
    </source>
</reference>
<evidence type="ECO:0000313" key="1">
    <source>
        <dbReference type="EMBL" id="KAL2060743.1"/>
    </source>
</evidence>
<gene>
    <name evidence="1" type="ORF">VTL71DRAFT_9385</name>
</gene>
<proteinExistence type="predicted"/>
<evidence type="ECO:0000313" key="2">
    <source>
        <dbReference type="Proteomes" id="UP001595075"/>
    </source>
</evidence>
<dbReference type="EMBL" id="JAZHXI010000021">
    <property type="protein sequence ID" value="KAL2060743.1"/>
    <property type="molecule type" value="Genomic_DNA"/>
</dbReference>
<sequence length="127" mass="13919">MAIGMASGPEATPSALDLPLRWSFTRSSAEMFRRPLLKFSVYESGGRSLDSPFMGTADGAIVSGRGEPCDIPKIWGCVSLRPGAWEGFGLYSRNLHGGVTHTTKRTEYKIGKYNCGRRIQWLTFGKG</sequence>
<dbReference type="Proteomes" id="UP001595075">
    <property type="component" value="Unassembled WGS sequence"/>
</dbReference>
<keyword evidence="2" id="KW-1185">Reference proteome</keyword>
<accession>A0ABR4BVJ8</accession>
<organism evidence="1 2">
    <name type="scientific">Oculimacula yallundae</name>
    <dbReference type="NCBI Taxonomy" id="86028"/>
    <lineage>
        <taxon>Eukaryota</taxon>
        <taxon>Fungi</taxon>
        <taxon>Dikarya</taxon>
        <taxon>Ascomycota</taxon>
        <taxon>Pezizomycotina</taxon>
        <taxon>Leotiomycetes</taxon>
        <taxon>Helotiales</taxon>
        <taxon>Ploettnerulaceae</taxon>
        <taxon>Oculimacula</taxon>
    </lineage>
</organism>
<protein>
    <submittedName>
        <fullName evidence="1">Uncharacterized protein</fullName>
    </submittedName>
</protein>